<dbReference type="OrthoDB" id="26525at2759"/>
<dbReference type="Pfam" id="PF13405">
    <property type="entry name" value="EF-hand_6"/>
    <property type="match status" value="1"/>
</dbReference>
<dbReference type="EMBL" id="BABT02000152">
    <property type="protein sequence ID" value="GAA98451.1"/>
    <property type="molecule type" value="Genomic_DNA"/>
</dbReference>
<dbReference type="GO" id="GO:1903475">
    <property type="term" value="P:mitotic actomyosin contractile ring assembly"/>
    <property type="evidence" value="ECO:0007669"/>
    <property type="project" value="TreeGrafter"/>
</dbReference>
<dbReference type="InterPro" id="IPR002048">
    <property type="entry name" value="EF_hand_dom"/>
</dbReference>
<keyword evidence="4" id="KW-1185">Reference proteome</keyword>
<dbReference type="CDD" id="cd00051">
    <property type="entry name" value="EFh"/>
    <property type="match status" value="1"/>
</dbReference>
<reference evidence="3 4" key="2">
    <citation type="journal article" date="2012" name="Open Biol.">
        <title>Characteristics of nucleosomes and linker DNA regions on the genome of the basidiomycete Mixia osmundae revealed by mono- and dinucleosome mapping.</title>
        <authorList>
            <person name="Nishida H."/>
            <person name="Kondo S."/>
            <person name="Matsumoto T."/>
            <person name="Suzuki Y."/>
            <person name="Yoshikawa H."/>
            <person name="Taylor T.D."/>
            <person name="Sugiyama J."/>
        </authorList>
    </citation>
    <scope>NUCLEOTIDE SEQUENCE [LARGE SCALE GENOMIC DNA]</scope>
    <source>
        <strain evidence="4">CBS 9802 / IAM 14324 / JCM 22182 / KY 12970</strain>
    </source>
</reference>
<evidence type="ECO:0000313" key="3">
    <source>
        <dbReference type="EMBL" id="GAA98451.1"/>
    </source>
</evidence>
<comment type="caution">
    <text evidence="3">The sequence shown here is derived from an EMBL/GenBank/DDBJ whole genome shotgun (WGS) entry which is preliminary data.</text>
</comment>
<dbReference type="AlphaFoldDB" id="G7E6J1"/>
<proteinExistence type="predicted"/>
<dbReference type="InParanoid" id="G7E6J1"/>
<evidence type="ECO:0000313" key="4">
    <source>
        <dbReference type="Proteomes" id="UP000009131"/>
    </source>
</evidence>
<dbReference type="Gene3D" id="1.10.238.10">
    <property type="entry name" value="EF-hand"/>
    <property type="match status" value="2"/>
</dbReference>
<accession>G7E6J1</accession>
<feature type="domain" description="EF-hand" evidence="2">
    <location>
        <begin position="3"/>
        <end position="38"/>
    </location>
</feature>
<name>G7E6J1_MIXOS</name>
<dbReference type="InterPro" id="IPR050230">
    <property type="entry name" value="CALM/Myosin/TropC-like"/>
</dbReference>
<dbReference type="FunCoup" id="G7E6J1">
    <property type="interactions" value="13"/>
</dbReference>
<dbReference type="SUPFAM" id="SSF47473">
    <property type="entry name" value="EF-hand"/>
    <property type="match status" value="1"/>
</dbReference>
<dbReference type="PANTHER" id="PTHR23048">
    <property type="entry name" value="MYOSIN LIGHT CHAIN 1, 3"/>
    <property type="match status" value="1"/>
</dbReference>
<reference evidence="3 4" key="1">
    <citation type="journal article" date="2011" name="J. Gen. Appl. Microbiol.">
        <title>Draft genome sequencing of the enigmatic basidiomycete Mixia osmundae.</title>
        <authorList>
            <person name="Nishida H."/>
            <person name="Nagatsuka Y."/>
            <person name="Sugiyama J."/>
        </authorList>
    </citation>
    <scope>NUCLEOTIDE SEQUENCE [LARGE SCALE GENOMIC DNA]</scope>
    <source>
        <strain evidence="4">CBS 9802 / IAM 14324 / JCM 22182 / KY 12970</strain>
    </source>
</reference>
<evidence type="ECO:0000259" key="2">
    <source>
        <dbReference type="PROSITE" id="PS50222"/>
    </source>
</evidence>
<dbReference type="Pfam" id="PF13499">
    <property type="entry name" value="EF-hand_7"/>
    <property type="match status" value="1"/>
</dbReference>
<dbReference type="eggNOG" id="KOG0027">
    <property type="taxonomic scope" value="Eukaryota"/>
</dbReference>
<feature type="domain" description="EF-hand" evidence="2">
    <location>
        <begin position="74"/>
        <end position="109"/>
    </location>
</feature>
<sequence length="197" mass="21943">MTPTDADVREAFALFDKRGNGKIPRSSLGEILRALGQNPTQAEVESLGADQGAEIDYATFEKILWRKDGFKPAGTADEFIRGFQVFDKDGHGTIGAGELRYVLTSLGEKLSNEEVDQLLKDVKMGSDGNIDYRQFVNSQYHHSGPADQADILECQHSWQHSTQALLVHLHYDRVEPEQLLPQPRRDWTSSCGRLGTG</sequence>
<dbReference type="GO" id="GO:0016460">
    <property type="term" value="C:myosin II complex"/>
    <property type="evidence" value="ECO:0007669"/>
    <property type="project" value="TreeGrafter"/>
</dbReference>
<evidence type="ECO:0000256" key="1">
    <source>
        <dbReference type="ARBA" id="ARBA00022737"/>
    </source>
</evidence>
<dbReference type="PROSITE" id="PS50222">
    <property type="entry name" value="EF_HAND_2"/>
    <property type="match status" value="2"/>
</dbReference>
<keyword evidence="1" id="KW-0677">Repeat</keyword>
<dbReference type="HOGENOM" id="CLU_061288_13_1_1"/>
<dbReference type="PANTHER" id="PTHR23048:SF0">
    <property type="entry name" value="CALMODULIN LIKE 3"/>
    <property type="match status" value="1"/>
</dbReference>
<dbReference type="GO" id="GO:0005509">
    <property type="term" value="F:calcium ion binding"/>
    <property type="evidence" value="ECO:0007669"/>
    <property type="project" value="InterPro"/>
</dbReference>
<gene>
    <name evidence="3" type="primary">Mo05138</name>
    <name evidence="3" type="ORF">E5Q_05138</name>
</gene>
<dbReference type="STRING" id="764103.G7E6J1"/>
<protein>
    <recommendedName>
        <fullName evidence="2">EF-hand domain-containing protein</fullName>
    </recommendedName>
</protein>
<dbReference type="FunFam" id="1.10.238.10:FF:000003">
    <property type="entry name" value="Calmodulin A"/>
    <property type="match status" value="1"/>
</dbReference>
<dbReference type="SMART" id="SM00054">
    <property type="entry name" value="EFh"/>
    <property type="match status" value="2"/>
</dbReference>
<dbReference type="InterPro" id="IPR011992">
    <property type="entry name" value="EF-hand-dom_pair"/>
</dbReference>
<dbReference type="Proteomes" id="UP000009131">
    <property type="component" value="Unassembled WGS sequence"/>
</dbReference>
<organism evidence="3 4">
    <name type="scientific">Mixia osmundae (strain CBS 9802 / IAM 14324 / JCM 22182 / KY 12970)</name>
    <dbReference type="NCBI Taxonomy" id="764103"/>
    <lineage>
        <taxon>Eukaryota</taxon>
        <taxon>Fungi</taxon>
        <taxon>Dikarya</taxon>
        <taxon>Basidiomycota</taxon>
        <taxon>Pucciniomycotina</taxon>
        <taxon>Mixiomycetes</taxon>
        <taxon>Mixiales</taxon>
        <taxon>Mixiaceae</taxon>
        <taxon>Mixia</taxon>
    </lineage>
</organism>